<dbReference type="InterPro" id="IPR000595">
    <property type="entry name" value="cNMP-bd_dom"/>
</dbReference>
<evidence type="ECO:0000256" key="6">
    <source>
        <dbReference type="ARBA" id="ARBA00023136"/>
    </source>
</evidence>
<keyword evidence="12" id="KW-1185">Reference proteome</keyword>
<feature type="transmembrane region" description="Helical" evidence="9">
    <location>
        <begin position="74"/>
        <end position="92"/>
    </location>
</feature>
<dbReference type="Pfam" id="PF00027">
    <property type="entry name" value="cNMP_binding"/>
    <property type="match status" value="1"/>
</dbReference>
<evidence type="ECO:0000313" key="12">
    <source>
        <dbReference type="Proteomes" id="UP000078046"/>
    </source>
</evidence>
<feature type="transmembrane region" description="Helical" evidence="9">
    <location>
        <begin position="222"/>
        <end position="247"/>
    </location>
</feature>
<dbReference type="PROSITE" id="PS50042">
    <property type="entry name" value="CNMP_BINDING_3"/>
    <property type="match status" value="1"/>
</dbReference>
<organism evidence="11 12">
    <name type="scientific">Intoshia linei</name>
    <dbReference type="NCBI Taxonomy" id="1819745"/>
    <lineage>
        <taxon>Eukaryota</taxon>
        <taxon>Metazoa</taxon>
        <taxon>Spiralia</taxon>
        <taxon>Lophotrochozoa</taxon>
        <taxon>Mesozoa</taxon>
        <taxon>Orthonectida</taxon>
        <taxon>Rhopaluridae</taxon>
        <taxon>Intoshia</taxon>
    </lineage>
</organism>
<protein>
    <submittedName>
        <fullName evidence="11">Potassium channel KAT1</fullName>
    </submittedName>
</protein>
<evidence type="ECO:0000313" key="11">
    <source>
        <dbReference type="EMBL" id="OAF67389.1"/>
    </source>
</evidence>
<evidence type="ECO:0000256" key="9">
    <source>
        <dbReference type="SAM" id="Phobius"/>
    </source>
</evidence>
<dbReference type="Pfam" id="PF00520">
    <property type="entry name" value="Ion_trans"/>
    <property type="match status" value="1"/>
</dbReference>
<dbReference type="AlphaFoldDB" id="A0A177AZE0"/>
<evidence type="ECO:0000256" key="3">
    <source>
        <dbReference type="ARBA" id="ARBA00022692"/>
    </source>
</evidence>
<keyword evidence="7 11" id="KW-0407">Ion channel</keyword>
<dbReference type="Gene3D" id="1.10.287.630">
    <property type="entry name" value="Helix hairpin bin"/>
    <property type="match status" value="1"/>
</dbReference>
<evidence type="ECO:0000256" key="5">
    <source>
        <dbReference type="ARBA" id="ARBA00023065"/>
    </source>
</evidence>
<dbReference type="CDD" id="cd00038">
    <property type="entry name" value="CAP_ED"/>
    <property type="match status" value="1"/>
</dbReference>
<dbReference type="GO" id="GO:0035725">
    <property type="term" value="P:sodium ion transmembrane transport"/>
    <property type="evidence" value="ECO:0007669"/>
    <property type="project" value="TreeGrafter"/>
</dbReference>
<dbReference type="InterPro" id="IPR051413">
    <property type="entry name" value="K/Na_HCN_channel"/>
</dbReference>
<feature type="transmembrane region" description="Helical" evidence="9">
    <location>
        <begin position="148"/>
        <end position="169"/>
    </location>
</feature>
<dbReference type="InterPro" id="IPR018488">
    <property type="entry name" value="cNMP-bd_CS"/>
</dbReference>
<dbReference type="GO" id="GO:0098855">
    <property type="term" value="C:HCN channel complex"/>
    <property type="evidence" value="ECO:0007669"/>
    <property type="project" value="TreeGrafter"/>
</dbReference>
<dbReference type="SMART" id="SM00100">
    <property type="entry name" value="cNMP"/>
    <property type="match status" value="1"/>
</dbReference>
<dbReference type="InterPro" id="IPR005821">
    <property type="entry name" value="Ion_trans_dom"/>
</dbReference>
<keyword evidence="3 9" id="KW-0812">Transmembrane</keyword>
<evidence type="ECO:0000256" key="8">
    <source>
        <dbReference type="SAM" id="MobiDB-lite"/>
    </source>
</evidence>
<dbReference type="EMBL" id="LWCA01000673">
    <property type="protein sequence ID" value="OAF67389.1"/>
    <property type="molecule type" value="Genomic_DNA"/>
</dbReference>
<dbReference type="Gene3D" id="1.10.287.70">
    <property type="match status" value="1"/>
</dbReference>
<dbReference type="InterPro" id="IPR018490">
    <property type="entry name" value="cNMP-bd_dom_sf"/>
</dbReference>
<dbReference type="SUPFAM" id="SSF81324">
    <property type="entry name" value="Voltage-gated potassium channels"/>
    <property type="match status" value="1"/>
</dbReference>
<comment type="subcellular location">
    <subcellularLocation>
        <location evidence="1">Membrane</location>
        <topology evidence="1">Multi-pass membrane protein</topology>
    </subcellularLocation>
</comment>
<dbReference type="GO" id="GO:0003254">
    <property type="term" value="P:regulation of membrane depolarization"/>
    <property type="evidence" value="ECO:0007669"/>
    <property type="project" value="TreeGrafter"/>
</dbReference>
<dbReference type="Proteomes" id="UP000078046">
    <property type="component" value="Unassembled WGS sequence"/>
</dbReference>
<dbReference type="GO" id="GO:0005249">
    <property type="term" value="F:voltage-gated potassium channel activity"/>
    <property type="evidence" value="ECO:0007669"/>
    <property type="project" value="InterPro"/>
</dbReference>
<dbReference type="InterPro" id="IPR003938">
    <property type="entry name" value="K_chnl_volt-dep_EAG/ELK/ERG"/>
</dbReference>
<sequence length="538" mass="62297">MLIMLIANMIILPVYISFFNDDFSINWLIFNGTSDLVFLLDLIINFRTGIIGGNFADEIILDPKKIAKRYVTTWFALDLISSIPVDYVMLYFNSQMQISQLIYAGRAIRFFRLVKLLSLLRLLRLSRLVRYIGQWEEFLSIAIKMMRLLNLVALMLILGHWNGCLQWLVPMLQGFPSSSWVSINELENSTWTEKYTWSLFKALSHMLCIGYGKFPPQNMTDLWLTIISMLIGATCYALFIGHATSLIQSFDTSKRQYRDKIKQVEEYMIYRKIPRRLRDKISDYYCYRYQGKMFNEKEILCELSECLREEVVNFNCRALVGSVPFFTHANPEFVSQVIGKLDHEVFQPNDFIIKVGTLGKKMYFIQEGIVDIITSDNKFATSLSDGSYFGEICLLTNARRVASVRAATYCNLFSLSVENFNDVLKNYPLMRRTLESVAAQRLNKIGKNPTIVNSKSIQDDINVMNHLFPYSSTLNPVDKVNMFEGDLNVNQILNSTIDMNNETNDENNKHESSLKNKKRKIKGKGLFRCNTFLKRRPT</sequence>
<keyword evidence="6 9" id="KW-0472">Membrane</keyword>
<reference evidence="11 12" key="1">
    <citation type="submission" date="2016-04" db="EMBL/GenBank/DDBJ databases">
        <title>The genome of Intoshia linei affirms orthonectids as highly simplified spiralians.</title>
        <authorList>
            <person name="Mikhailov K.V."/>
            <person name="Slusarev G.S."/>
            <person name="Nikitin M.A."/>
            <person name="Logacheva M.D."/>
            <person name="Penin A."/>
            <person name="Aleoshin V."/>
            <person name="Panchin Y.V."/>
        </authorList>
    </citation>
    <scope>NUCLEOTIDE SEQUENCE [LARGE SCALE GENOMIC DNA]</scope>
    <source>
        <strain evidence="11">Intl2013</strain>
        <tissue evidence="11">Whole animal</tissue>
    </source>
</reference>
<accession>A0A177AZE0</accession>
<dbReference type="PROSITE" id="PS00888">
    <property type="entry name" value="CNMP_BINDING_1"/>
    <property type="match status" value="1"/>
</dbReference>
<gene>
    <name evidence="11" type="ORF">A3Q56_04866</name>
</gene>
<evidence type="ECO:0000256" key="4">
    <source>
        <dbReference type="ARBA" id="ARBA00022989"/>
    </source>
</evidence>
<feature type="domain" description="Cyclic nucleotide-binding" evidence="10">
    <location>
        <begin position="325"/>
        <end position="441"/>
    </location>
</feature>
<evidence type="ECO:0000256" key="2">
    <source>
        <dbReference type="ARBA" id="ARBA00022448"/>
    </source>
</evidence>
<dbReference type="InterPro" id="IPR014710">
    <property type="entry name" value="RmlC-like_jellyroll"/>
</dbReference>
<dbReference type="PANTHER" id="PTHR45689:SF5">
    <property type="entry name" value="I[[H]] CHANNEL, ISOFORM E"/>
    <property type="match status" value="1"/>
</dbReference>
<dbReference type="PANTHER" id="PTHR45689">
    <property type="entry name" value="I[[H]] CHANNEL, ISOFORM E"/>
    <property type="match status" value="1"/>
</dbReference>
<keyword evidence="4 9" id="KW-1133">Transmembrane helix</keyword>
<dbReference type="Gene3D" id="2.60.120.10">
    <property type="entry name" value="Jelly Rolls"/>
    <property type="match status" value="1"/>
</dbReference>
<evidence type="ECO:0000256" key="7">
    <source>
        <dbReference type="ARBA" id="ARBA00023303"/>
    </source>
</evidence>
<dbReference type="PRINTS" id="PR01463">
    <property type="entry name" value="EAGCHANLFMLY"/>
</dbReference>
<evidence type="ECO:0000256" key="1">
    <source>
        <dbReference type="ARBA" id="ARBA00004141"/>
    </source>
</evidence>
<keyword evidence="5" id="KW-0406">Ion transport</keyword>
<feature type="region of interest" description="Disordered" evidence="8">
    <location>
        <begin position="500"/>
        <end position="519"/>
    </location>
</feature>
<comment type="caution">
    <text evidence="11">The sequence shown here is derived from an EMBL/GenBank/DDBJ whole genome shotgun (WGS) entry which is preliminary data.</text>
</comment>
<proteinExistence type="predicted"/>
<keyword evidence="2" id="KW-0813">Transport</keyword>
<name>A0A177AZE0_9BILA</name>
<dbReference type="SUPFAM" id="SSF51206">
    <property type="entry name" value="cAMP-binding domain-like"/>
    <property type="match status" value="1"/>
</dbReference>
<dbReference type="OrthoDB" id="421226at2759"/>
<evidence type="ECO:0000259" key="10">
    <source>
        <dbReference type="PROSITE" id="PS50042"/>
    </source>
</evidence>